<evidence type="ECO:0000313" key="1">
    <source>
        <dbReference type="EMBL" id="KCW75215.1"/>
    </source>
</evidence>
<reference evidence="1" key="1">
    <citation type="submission" date="2013-07" db="EMBL/GenBank/DDBJ databases">
        <title>The genome of Eucalyptus grandis.</title>
        <authorList>
            <person name="Schmutz J."/>
            <person name="Hayes R."/>
            <person name="Myburg A."/>
            <person name="Tuskan G."/>
            <person name="Grattapaglia D."/>
            <person name="Rokhsar D.S."/>
        </authorList>
    </citation>
    <scope>NUCLEOTIDE SEQUENCE</scope>
    <source>
        <tissue evidence="1">Leaf extractions</tissue>
    </source>
</reference>
<protein>
    <submittedName>
        <fullName evidence="1">Uncharacterized protein</fullName>
    </submittedName>
</protein>
<dbReference type="Gramene" id="KCW75215">
    <property type="protein sequence ID" value="KCW75215"/>
    <property type="gene ID" value="EUGRSUZ_E03966"/>
</dbReference>
<dbReference type="EMBL" id="KK198757">
    <property type="protein sequence ID" value="KCW75215.1"/>
    <property type="molecule type" value="Genomic_DNA"/>
</dbReference>
<name>A0A059CB88_EUCGR</name>
<sequence>MLSFDQKKKKKVIQCCRFQPLSICITKFTHYIFGFANDVTALIERYTNGRCNNISTNSSYQQDQHSKYVAR</sequence>
<dbReference type="InParanoid" id="A0A059CB88"/>
<gene>
    <name evidence="1" type="ORF">EUGRSUZ_E03966</name>
</gene>
<proteinExistence type="predicted"/>
<organism evidence="1">
    <name type="scientific">Eucalyptus grandis</name>
    <name type="common">Flooded gum</name>
    <dbReference type="NCBI Taxonomy" id="71139"/>
    <lineage>
        <taxon>Eukaryota</taxon>
        <taxon>Viridiplantae</taxon>
        <taxon>Streptophyta</taxon>
        <taxon>Embryophyta</taxon>
        <taxon>Tracheophyta</taxon>
        <taxon>Spermatophyta</taxon>
        <taxon>Magnoliopsida</taxon>
        <taxon>eudicotyledons</taxon>
        <taxon>Gunneridae</taxon>
        <taxon>Pentapetalae</taxon>
        <taxon>rosids</taxon>
        <taxon>malvids</taxon>
        <taxon>Myrtales</taxon>
        <taxon>Myrtaceae</taxon>
        <taxon>Myrtoideae</taxon>
        <taxon>Eucalypteae</taxon>
        <taxon>Eucalyptus</taxon>
    </lineage>
</organism>
<dbReference type="AlphaFoldDB" id="A0A059CB88"/>
<accession>A0A059CB88</accession>